<feature type="domain" description="Glycoside hydrolase family 31 N-terminal" evidence="5">
    <location>
        <begin position="43"/>
        <end position="175"/>
    </location>
</feature>
<evidence type="ECO:0000259" key="5">
    <source>
        <dbReference type="Pfam" id="PF13802"/>
    </source>
</evidence>
<dbReference type="KEGG" id="tsa:AciPR4_3833"/>
<dbReference type="PANTHER" id="PTHR22762:SF144">
    <property type="entry name" value="ALPHA-XYLOSIDASE"/>
    <property type="match status" value="1"/>
</dbReference>
<dbReference type="InterPro" id="IPR000322">
    <property type="entry name" value="Glyco_hydro_31_TIM"/>
</dbReference>
<dbReference type="Pfam" id="PF13802">
    <property type="entry name" value="Gal_mutarotas_2"/>
    <property type="match status" value="1"/>
</dbReference>
<keyword evidence="2" id="KW-0326">Glycosidase</keyword>
<accession>E8V225</accession>
<dbReference type="SUPFAM" id="SSF51011">
    <property type="entry name" value="Glycosyl hydrolase domain"/>
    <property type="match status" value="1"/>
</dbReference>
<evidence type="ECO:0000256" key="1">
    <source>
        <dbReference type="ARBA" id="ARBA00007806"/>
    </source>
</evidence>
<dbReference type="Pfam" id="PF21365">
    <property type="entry name" value="Glyco_hydro_31_3rd"/>
    <property type="match status" value="1"/>
</dbReference>
<dbReference type="SUPFAM" id="SSF74650">
    <property type="entry name" value="Galactose mutarotase-like"/>
    <property type="match status" value="1"/>
</dbReference>
<dbReference type="GO" id="GO:0004553">
    <property type="term" value="F:hydrolase activity, hydrolyzing O-glycosyl compounds"/>
    <property type="evidence" value="ECO:0007669"/>
    <property type="project" value="InterPro"/>
</dbReference>
<evidence type="ECO:0000256" key="3">
    <source>
        <dbReference type="SAM" id="SignalP"/>
    </source>
</evidence>
<dbReference type="InterPro" id="IPR017853">
    <property type="entry name" value="GH"/>
</dbReference>
<protein>
    <submittedName>
        <fullName evidence="7">Glycoside hydrolase family 31</fullName>
    </submittedName>
</protein>
<evidence type="ECO:0000313" key="8">
    <source>
        <dbReference type="Proteomes" id="UP000006844"/>
    </source>
</evidence>
<evidence type="ECO:0000313" key="7">
    <source>
        <dbReference type="EMBL" id="ADV84582.1"/>
    </source>
</evidence>
<dbReference type="GO" id="GO:0005975">
    <property type="term" value="P:carbohydrate metabolic process"/>
    <property type="evidence" value="ECO:0007669"/>
    <property type="project" value="InterPro"/>
</dbReference>
<dbReference type="InterPro" id="IPR025887">
    <property type="entry name" value="Glyco_hydro_31_N_dom"/>
</dbReference>
<dbReference type="CDD" id="cd14752">
    <property type="entry name" value="GH31_N"/>
    <property type="match status" value="1"/>
</dbReference>
<dbReference type="Gene3D" id="2.60.40.1760">
    <property type="entry name" value="glycosyl hydrolase (family 31)"/>
    <property type="match status" value="1"/>
</dbReference>
<dbReference type="Gene3D" id="2.60.40.1180">
    <property type="entry name" value="Golgi alpha-mannosidase II"/>
    <property type="match status" value="1"/>
</dbReference>
<evidence type="ECO:0000256" key="2">
    <source>
        <dbReference type="RuleBase" id="RU361185"/>
    </source>
</evidence>
<dbReference type="PANTHER" id="PTHR22762">
    <property type="entry name" value="ALPHA-GLUCOSIDASE"/>
    <property type="match status" value="1"/>
</dbReference>
<dbReference type="STRING" id="401053.AciPR4_3833"/>
<dbReference type="CDD" id="cd06597">
    <property type="entry name" value="GH31_transferase_CtsY"/>
    <property type="match status" value="1"/>
</dbReference>
<sequence>MRRTFAVLSLLVLAASTYATAQTAVPAVPSPAAKDAPVSGFVRQDADNLAFTVPGKVIGHGTDTGPIVLLHDFTFDGNPVATGKLHLRELSPGVLEITSVAYTVGEWEFRVHDTANYYGLGEHFNTLNHAHTIVKGASQDNGYAKGSSSYKPIPFFLSTTGYGLWVDTTAESTFDLNATDNGNVIVTAPSAKLRIILFTGPQFPVILNHFTELAGRAILPPYWAFAPWIGRDYVKDDTEVKADADRMRSLGLPASILLIDSPWATNYNTYTFNPKQFTDAPGMIKHLHEQGYKLVLWHTPWINTKTTTPGETGFADKIPPLAENYAEAAAKGFFIKQADGTPYVGRWWKGMGSLIDFTNPAAKQWWQDQVRQAIKAGADGFKDDDAEGNFVGGDGLQANVLFFDKSDPRMMRNRFAVLYNNAVEEVIQKDLKGNGVLFARSATVGNQNLPILWGGDNESSFSPENGLPTVLNAGLSAGLSGMSLWTSDIGGYLATAATPDVRLFQRWTEMSAFSPAMEVLNQKNLLPWDYGDAALATFRKFSLLHMSLFPYRFRAAQESAKTGMPLMRALVLNYQNDPHAREAKDEFLFGPDLLVAPVINEGTQRPVYLPDGDWVDFFTGAEVSGSKTVLAEAPLDTIPVYARAGSVIARIPEDVMTLVPSAESGNSTIHTLDDRRVYDLMPAFRGDATTQTDFEERTLTRENHAFKITGKEAKVTLRWRFGRPVSITVNGTAARATQTPEGPTIEFAHIGTTTVEWR</sequence>
<evidence type="ECO:0000259" key="4">
    <source>
        <dbReference type="Pfam" id="PF01055"/>
    </source>
</evidence>
<dbReference type="Pfam" id="PF01055">
    <property type="entry name" value="Glyco_hydro_31_2nd"/>
    <property type="match status" value="1"/>
</dbReference>
<dbReference type="Gene3D" id="3.20.20.80">
    <property type="entry name" value="Glycosidases"/>
    <property type="match status" value="1"/>
</dbReference>
<evidence type="ECO:0000259" key="6">
    <source>
        <dbReference type="Pfam" id="PF21365"/>
    </source>
</evidence>
<dbReference type="InterPro" id="IPR011013">
    <property type="entry name" value="Gal_mutarotase_sf_dom"/>
</dbReference>
<feature type="signal peptide" evidence="3">
    <location>
        <begin position="1"/>
        <end position="21"/>
    </location>
</feature>
<proteinExistence type="inferred from homology"/>
<dbReference type="InterPro" id="IPR013780">
    <property type="entry name" value="Glyco_hydro_b"/>
</dbReference>
<feature type="domain" description="Glycosyl hydrolase family 31 C-terminal" evidence="6">
    <location>
        <begin position="563"/>
        <end position="648"/>
    </location>
</feature>
<dbReference type="SUPFAM" id="SSF51445">
    <property type="entry name" value="(Trans)glycosidases"/>
    <property type="match status" value="1"/>
</dbReference>
<dbReference type="InterPro" id="IPR048395">
    <property type="entry name" value="Glyco_hydro_31_C"/>
</dbReference>
<dbReference type="HOGENOM" id="CLU_371635_0_0_0"/>
<organism evidence="7 8">
    <name type="scientific">Terriglobus saanensis (strain ATCC BAA-1853 / DSM 23119 / SP1PR4)</name>
    <dbReference type="NCBI Taxonomy" id="401053"/>
    <lineage>
        <taxon>Bacteria</taxon>
        <taxon>Pseudomonadati</taxon>
        <taxon>Acidobacteriota</taxon>
        <taxon>Terriglobia</taxon>
        <taxon>Terriglobales</taxon>
        <taxon>Acidobacteriaceae</taxon>
        <taxon>Terriglobus</taxon>
    </lineage>
</organism>
<dbReference type="EMBL" id="CP002467">
    <property type="protein sequence ID" value="ADV84582.1"/>
    <property type="molecule type" value="Genomic_DNA"/>
</dbReference>
<name>E8V225_TERSS</name>
<keyword evidence="2 7" id="KW-0378">Hydrolase</keyword>
<comment type="similarity">
    <text evidence="1 2">Belongs to the glycosyl hydrolase 31 family.</text>
</comment>
<dbReference type="OrthoDB" id="176168at2"/>
<dbReference type="Proteomes" id="UP000006844">
    <property type="component" value="Chromosome"/>
</dbReference>
<dbReference type="GO" id="GO:0030246">
    <property type="term" value="F:carbohydrate binding"/>
    <property type="evidence" value="ECO:0007669"/>
    <property type="project" value="InterPro"/>
</dbReference>
<gene>
    <name evidence="7" type="ordered locus">AciPR4_3833</name>
</gene>
<keyword evidence="3" id="KW-0732">Signal</keyword>
<feature type="domain" description="Glycoside hydrolase family 31 TIM barrel" evidence="4">
    <location>
        <begin position="219"/>
        <end position="552"/>
    </location>
</feature>
<dbReference type="AlphaFoldDB" id="E8V225"/>
<keyword evidence="8" id="KW-1185">Reference proteome</keyword>
<reference evidence="7 8" key="1">
    <citation type="journal article" date="2012" name="Stand. Genomic Sci.">
        <title>Complete genome sequence of Terriglobus saanensis type strain SP1PR4(T), an Acidobacteria from tundra soil.</title>
        <authorList>
            <person name="Rawat S.R."/>
            <person name="Mannisto M.K."/>
            <person name="Starovoytov V."/>
            <person name="Goodwin L."/>
            <person name="Nolan M."/>
            <person name="Hauser L."/>
            <person name="Land M."/>
            <person name="Davenport K.W."/>
            <person name="Woyke T."/>
            <person name="Haggblom M.M."/>
        </authorList>
    </citation>
    <scope>NUCLEOTIDE SEQUENCE</scope>
    <source>
        <strain evidence="8">ATCC BAA-1853 / DSM 23119 / SP1PR4</strain>
    </source>
</reference>
<dbReference type="RefSeq" id="WP_013570312.1">
    <property type="nucleotide sequence ID" value="NC_014963.1"/>
</dbReference>
<feature type="chain" id="PRO_5003232787" evidence="3">
    <location>
        <begin position="22"/>
        <end position="758"/>
    </location>
</feature>
<dbReference type="eggNOG" id="COG1501">
    <property type="taxonomic scope" value="Bacteria"/>
</dbReference>